<reference evidence="2" key="1">
    <citation type="submission" date="2017-03" db="EMBL/GenBank/DDBJ databases">
        <title>Phytopthora megakarya and P. palmivora, two closely related causual agents of cacao black pod achieved similar genome size and gene model numbers by different mechanisms.</title>
        <authorList>
            <person name="Ali S."/>
            <person name="Shao J."/>
            <person name="Larry D.J."/>
            <person name="Kronmiller B."/>
            <person name="Shen D."/>
            <person name="Strem M.D."/>
            <person name="Melnick R.L."/>
            <person name="Guiltinan M.J."/>
            <person name="Tyler B.M."/>
            <person name="Meinhardt L.W."/>
            <person name="Bailey B.A."/>
        </authorList>
    </citation>
    <scope>NUCLEOTIDE SEQUENCE [LARGE SCALE GENOMIC DNA]</scope>
    <source>
        <strain evidence="2">zdho120</strain>
    </source>
</reference>
<evidence type="ECO:0000313" key="2">
    <source>
        <dbReference type="Proteomes" id="UP000198211"/>
    </source>
</evidence>
<dbReference type="OrthoDB" id="119991at2759"/>
<dbReference type="Proteomes" id="UP000198211">
    <property type="component" value="Unassembled WGS sequence"/>
</dbReference>
<organism evidence="1 2">
    <name type="scientific">Phytophthora megakarya</name>
    <dbReference type="NCBI Taxonomy" id="4795"/>
    <lineage>
        <taxon>Eukaryota</taxon>
        <taxon>Sar</taxon>
        <taxon>Stramenopiles</taxon>
        <taxon>Oomycota</taxon>
        <taxon>Peronosporomycetes</taxon>
        <taxon>Peronosporales</taxon>
        <taxon>Peronosporaceae</taxon>
        <taxon>Phytophthora</taxon>
    </lineage>
</organism>
<accession>A0A225VC06</accession>
<name>A0A225VC06_9STRA</name>
<comment type="caution">
    <text evidence="1">The sequence shown here is derived from an EMBL/GenBank/DDBJ whole genome shotgun (WGS) entry which is preliminary data.</text>
</comment>
<evidence type="ECO:0000313" key="1">
    <source>
        <dbReference type="EMBL" id="OWZ02614.1"/>
    </source>
</evidence>
<dbReference type="AlphaFoldDB" id="A0A225VC06"/>
<dbReference type="EMBL" id="NBNE01006051">
    <property type="protein sequence ID" value="OWZ02614.1"/>
    <property type="molecule type" value="Genomic_DNA"/>
</dbReference>
<keyword evidence="2" id="KW-1185">Reference proteome</keyword>
<protein>
    <submittedName>
        <fullName evidence="1">Uncharacterized protein</fullName>
    </submittedName>
</protein>
<gene>
    <name evidence="1" type="ORF">PHMEG_00025795</name>
</gene>
<proteinExistence type="predicted"/>
<sequence>MILIRVLKKFWGAQLLMAPKLRALESITGDIIVKWLSTVPLRSPVDLRVLSTKEVMRYFTSIEQRGVTGKSTFGYVRSAIVYLFTQTDTLRPHDFGSLMKRFKGMHHSVARAAHNSNEREGGFHFFNVSISDSIHAQIYEKGFIRTPFSSRVLESHVPCQKC</sequence>